<evidence type="ECO:0000313" key="3">
    <source>
        <dbReference type="Proteomes" id="UP000707731"/>
    </source>
</evidence>
<dbReference type="RefSeq" id="WP_195000537.1">
    <property type="nucleotide sequence ID" value="NZ_JADLQN010000001.1"/>
</dbReference>
<reference evidence="2 3" key="1">
    <citation type="submission" date="2020-10" db="EMBL/GenBank/DDBJ databases">
        <title>Identification of Nocardia species via Next-generation sequencing and recognition of intraspecies genetic diversity.</title>
        <authorList>
            <person name="Li P."/>
            <person name="Li P."/>
            <person name="Lu B."/>
        </authorList>
    </citation>
    <scope>NUCLEOTIDE SEQUENCE [LARGE SCALE GENOMIC DNA]</scope>
    <source>
        <strain evidence="2 3">BJ06-0143</strain>
    </source>
</reference>
<dbReference type="Proteomes" id="UP000707731">
    <property type="component" value="Unassembled WGS sequence"/>
</dbReference>
<accession>A0ABS0D7M8</accession>
<comment type="caution">
    <text evidence="2">The sequence shown here is derived from an EMBL/GenBank/DDBJ whole genome shotgun (WGS) entry which is preliminary data.</text>
</comment>
<proteinExistence type="predicted"/>
<keyword evidence="1" id="KW-0812">Transmembrane</keyword>
<feature type="transmembrane region" description="Helical" evidence="1">
    <location>
        <begin position="40"/>
        <end position="64"/>
    </location>
</feature>
<feature type="transmembrane region" description="Helical" evidence="1">
    <location>
        <begin position="70"/>
        <end position="91"/>
    </location>
</feature>
<keyword evidence="3" id="KW-1185">Reference proteome</keyword>
<organism evidence="2 3">
    <name type="scientific">Nocardia higoensis</name>
    <dbReference type="NCBI Taxonomy" id="228599"/>
    <lineage>
        <taxon>Bacteria</taxon>
        <taxon>Bacillati</taxon>
        <taxon>Actinomycetota</taxon>
        <taxon>Actinomycetes</taxon>
        <taxon>Mycobacteriales</taxon>
        <taxon>Nocardiaceae</taxon>
        <taxon>Nocardia</taxon>
    </lineage>
</organism>
<name>A0ABS0D7M8_9NOCA</name>
<evidence type="ECO:0000313" key="2">
    <source>
        <dbReference type="EMBL" id="MBF6353657.1"/>
    </source>
</evidence>
<dbReference type="EMBL" id="JADLQN010000001">
    <property type="protein sequence ID" value="MBF6353657.1"/>
    <property type="molecule type" value="Genomic_DNA"/>
</dbReference>
<gene>
    <name evidence="2" type="ORF">IU449_03680</name>
</gene>
<protein>
    <submittedName>
        <fullName evidence="2">Uncharacterized protein</fullName>
    </submittedName>
</protein>
<evidence type="ECO:0000256" key="1">
    <source>
        <dbReference type="SAM" id="Phobius"/>
    </source>
</evidence>
<keyword evidence="1" id="KW-1133">Transmembrane helix</keyword>
<sequence>MIDTREIATIEAALGEPSAHTDVVVADAGSAAGHPAKWKFWLLTMVGLYPLLTALVMVTAPLLAPLPTPLRLACIMPIAVAAMVWVIMPLLSRRFAGWLSH</sequence>
<keyword evidence="1" id="KW-0472">Membrane</keyword>